<reference evidence="2 3" key="1">
    <citation type="journal article" date="2019" name="PLoS Biol.">
        <title>Sex chromosomes control vertical transmission of feminizing Wolbachia symbionts in an isopod.</title>
        <authorList>
            <person name="Becking T."/>
            <person name="Chebbi M.A."/>
            <person name="Giraud I."/>
            <person name="Moumen B."/>
            <person name="Laverre T."/>
            <person name="Caubet Y."/>
            <person name="Peccoud J."/>
            <person name="Gilbert C."/>
            <person name="Cordaux R."/>
        </authorList>
    </citation>
    <scope>NUCLEOTIDE SEQUENCE [LARGE SCALE GENOMIC DNA]</scope>
    <source>
        <strain evidence="2">ANa2</strain>
        <tissue evidence="2">Whole body excluding digestive tract and cuticle</tissue>
    </source>
</reference>
<comment type="caution">
    <text evidence="2">The sequence shown here is derived from an EMBL/GenBank/DDBJ whole genome shotgun (WGS) entry which is preliminary data.</text>
</comment>
<gene>
    <name evidence="2" type="ORF">Anas_07365</name>
</gene>
<feature type="non-terminal residue" evidence="2">
    <location>
        <position position="1"/>
    </location>
</feature>
<feature type="transmembrane region" description="Helical" evidence="1">
    <location>
        <begin position="31"/>
        <end position="52"/>
    </location>
</feature>
<dbReference type="OrthoDB" id="10051804at2759"/>
<evidence type="ECO:0000256" key="1">
    <source>
        <dbReference type="SAM" id="Phobius"/>
    </source>
</evidence>
<organism evidence="2 3">
    <name type="scientific">Armadillidium nasatum</name>
    <dbReference type="NCBI Taxonomy" id="96803"/>
    <lineage>
        <taxon>Eukaryota</taxon>
        <taxon>Metazoa</taxon>
        <taxon>Ecdysozoa</taxon>
        <taxon>Arthropoda</taxon>
        <taxon>Crustacea</taxon>
        <taxon>Multicrustacea</taxon>
        <taxon>Malacostraca</taxon>
        <taxon>Eumalacostraca</taxon>
        <taxon>Peracarida</taxon>
        <taxon>Isopoda</taxon>
        <taxon>Oniscidea</taxon>
        <taxon>Crinocheta</taxon>
        <taxon>Armadillidiidae</taxon>
        <taxon>Armadillidium</taxon>
    </lineage>
</organism>
<dbReference type="AlphaFoldDB" id="A0A5N5ST25"/>
<dbReference type="Proteomes" id="UP000326759">
    <property type="component" value="Unassembled WGS sequence"/>
</dbReference>
<dbReference type="PANTHER" id="PTHR33964:SF1">
    <property type="entry name" value="RE45066P"/>
    <property type="match status" value="1"/>
</dbReference>
<evidence type="ECO:0000313" key="2">
    <source>
        <dbReference type="EMBL" id="KAB7497364.1"/>
    </source>
</evidence>
<sequence>NKRGRSSLRRTARPARGLFLKREITKINVKISVLCIKISVLYIKICVLYIKISASRLMFSTLKLGFSTLKLVFSTLKISVLYIKISVLYIKISVLHIKISVLYIKISASRLVFSTLKLCIKISVLYIKISASKVSVLYIKISASRLVFSTLKLVFSTSKVSVLYIKISASRLVFSTLKLVFSTSISVLHIKISVLYIKISASTVSQVFDGGDDGRFITNTESTVAHTVLSHLEGVKEPFSTGRGARPGNDCGNRDISQCTELLEVLTRKEIGVLLSGLQCIDNYTLRCLNPQHRSYFNELYAGTIRVIKDLCNTRGQYQQGLLGCPNLSITKYIRHAPCMRQVHPKYNRCSETYHEKTAKLNKVNSAVVQFSETERRRNVITLCCSFQEYLQCSEQIVYETCGNVTAQFTRQFLNRMAGPIVQTKCSRYEPGSYICLTAANLSPTLCPPSVVVTFILVGFSFSTNLLRIY</sequence>
<dbReference type="PANTHER" id="PTHR33964">
    <property type="entry name" value="RE45066P-RELATED"/>
    <property type="match status" value="1"/>
</dbReference>
<name>A0A5N5ST25_9CRUS</name>
<protein>
    <submittedName>
        <fullName evidence="2">Uncharacterized protein</fullName>
    </submittedName>
</protein>
<accession>A0A5N5ST25</accession>
<keyword evidence="1" id="KW-0472">Membrane</keyword>
<keyword evidence="1" id="KW-1133">Transmembrane helix</keyword>
<keyword evidence="1" id="KW-0812">Transmembrane</keyword>
<dbReference type="EMBL" id="SEYY01020358">
    <property type="protein sequence ID" value="KAB7497364.1"/>
    <property type="molecule type" value="Genomic_DNA"/>
</dbReference>
<evidence type="ECO:0000313" key="3">
    <source>
        <dbReference type="Proteomes" id="UP000326759"/>
    </source>
</evidence>
<proteinExistence type="predicted"/>
<keyword evidence="3" id="KW-1185">Reference proteome</keyword>